<dbReference type="InterPro" id="IPR036663">
    <property type="entry name" value="Fumarylacetoacetase_C_sf"/>
</dbReference>
<dbReference type="PANTHER" id="PTHR30143">
    <property type="entry name" value="ACID HYDRATASE"/>
    <property type="match status" value="1"/>
</dbReference>
<evidence type="ECO:0000313" key="3">
    <source>
        <dbReference type="EMBL" id="MFC3227427.1"/>
    </source>
</evidence>
<accession>A0ABV7KYP5</accession>
<evidence type="ECO:0000313" key="4">
    <source>
        <dbReference type="Proteomes" id="UP001595528"/>
    </source>
</evidence>
<evidence type="ECO:0000259" key="2">
    <source>
        <dbReference type="Pfam" id="PF01557"/>
    </source>
</evidence>
<dbReference type="RefSeq" id="WP_379899594.1">
    <property type="nucleotide sequence ID" value="NZ_JBHRTR010000023.1"/>
</dbReference>
<reference evidence="4" key="1">
    <citation type="journal article" date="2019" name="Int. J. Syst. Evol. Microbiol.">
        <title>The Global Catalogue of Microorganisms (GCM) 10K type strain sequencing project: providing services to taxonomists for standard genome sequencing and annotation.</title>
        <authorList>
            <consortium name="The Broad Institute Genomics Platform"/>
            <consortium name="The Broad Institute Genome Sequencing Center for Infectious Disease"/>
            <person name="Wu L."/>
            <person name="Ma J."/>
        </authorList>
    </citation>
    <scope>NUCLEOTIDE SEQUENCE [LARGE SCALE GENOMIC DNA]</scope>
    <source>
        <strain evidence="4">KCTC 42964</strain>
    </source>
</reference>
<keyword evidence="4" id="KW-1185">Reference proteome</keyword>
<keyword evidence="1" id="KW-0456">Lyase</keyword>
<dbReference type="SUPFAM" id="SSF56529">
    <property type="entry name" value="FAH"/>
    <property type="match status" value="1"/>
</dbReference>
<dbReference type="PANTHER" id="PTHR30143:SF0">
    <property type="entry name" value="2-KETO-4-PENTENOATE HYDRATASE"/>
    <property type="match status" value="1"/>
</dbReference>
<protein>
    <submittedName>
        <fullName evidence="3">2-keto-4-pentenoate hydratase</fullName>
    </submittedName>
</protein>
<comment type="caution">
    <text evidence="3">The sequence shown here is derived from an EMBL/GenBank/DDBJ whole genome shotgun (WGS) entry which is preliminary data.</text>
</comment>
<evidence type="ECO:0000256" key="1">
    <source>
        <dbReference type="ARBA" id="ARBA00023239"/>
    </source>
</evidence>
<sequence length="261" mass="26060">MDQVAKALAEARRKATELASFPGEAPADLAAAYAIQDRTVAVSGRAVAGWKVAMILPPLRDALGADRLAGPIFADSVQEAGAEGGLQVPVYPGFAALECEFVLRLARPLDPSAAPFSPDSLADAVASLHAGVEIASSVVAGNGDAGPCPTVADLGNNGGAIVGPAIQGWQDKAPADMLSRMTVDGATVGEGSAAAVPGGPLAALAFLANLLAGRGIGLKAGDIVLTGQTNGVHRVKAGQSARAEFPGVMALDLTVTAKRPV</sequence>
<organism evidence="3 4">
    <name type="scientific">Marinibaculum pumilum</name>
    <dbReference type="NCBI Taxonomy" id="1766165"/>
    <lineage>
        <taxon>Bacteria</taxon>
        <taxon>Pseudomonadati</taxon>
        <taxon>Pseudomonadota</taxon>
        <taxon>Alphaproteobacteria</taxon>
        <taxon>Rhodospirillales</taxon>
        <taxon>Rhodospirillaceae</taxon>
        <taxon>Marinibaculum</taxon>
    </lineage>
</organism>
<gene>
    <name evidence="3" type="ORF">ACFOGJ_09310</name>
</gene>
<dbReference type="Gene3D" id="3.90.850.10">
    <property type="entry name" value="Fumarylacetoacetase-like, C-terminal domain"/>
    <property type="match status" value="1"/>
</dbReference>
<dbReference type="InterPro" id="IPR011234">
    <property type="entry name" value="Fumarylacetoacetase-like_C"/>
</dbReference>
<name>A0ABV7KYP5_9PROT</name>
<dbReference type="EMBL" id="JBHRTR010000023">
    <property type="protein sequence ID" value="MFC3227427.1"/>
    <property type="molecule type" value="Genomic_DNA"/>
</dbReference>
<dbReference type="InterPro" id="IPR050772">
    <property type="entry name" value="Hydratase-Decarb/MhpD_sf"/>
</dbReference>
<proteinExistence type="predicted"/>
<dbReference type="Pfam" id="PF01557">
    <property type="entry name" value="FAA_hydrolase"/>
    <property type="match status" value="1"/>
</dbReference>
<feature type="domain" description="Fumarylacetoacetase-like C-terminal" evidence="2">
    <location>
        <begin position="95"/>
        <end position="255"/>
    </location>
</feature>
<dbReference type="Proteomes" id="UP001595528">
    <property type="component" value="Unassembled WGS sequence"/>
</dbReference>